<feature type="transmembrane region" description="Helical" evidence="1">
    <location>
        <begin position="15"/>
        <end position="32"/>
    </location>
</feature>
<keyword evidence="1" id="KW-0812">Transmembrane</keyword>
<sequence length="33" mass="3929">MVSTQPFQPKRDLPLFYFCVYCLAIFELGQFLI</sequence>
<protein>
    <submittedName>
        <fullName evidence="2">Uncharacterized protein</fullName>
    </submittedName>
</protein>
<dbReference type="AlphaFoldDB" id="A0A0E9UKC1"/>
<evidence type="ECO:0000313" key="2">
    <source>
        <dbReference type="EMBL" id="JAH66279.1"/>
    </source>
</evidence>
<organism evidence="2">
    <name type="scientific">Anguilla anguilla</name>
    <name type="common">European freshwater eel</name>
    <name type="synonym">Muraena anguilla</name>
    <dbReference type="NCBI Taxonomy" id="7936"/>
    <lineage>
        <taxon>Eukaryota</taxon>
        <taxon>Metazoa</taxon>
        <taxon>Chordata</taxon>
        <taxon>Craniata</taxon>
        <taxon>Vertebrata</taxon>
        <taxon>Euteleostomi</taxon>
        <taxon>Actinopterygii</taxon>
        <taxon>Neopterygii</taxon>
        <taxon>Teleostei</taxon>
        <taxon>Anguilliformes</taxon>
        <taxon>Anguillidae</taxon>
        <taxon>Anguilla</taxon>
    </lineage>
</organism>
<reference evidence="2" key="2">
    <citation type="journal article" date="2015" name="Fish Shellfish Immunol.">
        <title>Early steps in the European eel (Anguilla anguilla)-Vibrio vulnificus interaction in the gills: Role of the RtxA13 toxin.</title>
        <authorList>
            <person name="Callol A."/>
            <person name="Pajuelo D."/>
            <person name="Ebbesson L."/>
            <person name="Teles M."/>
            <person name="MacKenzie S."/>
            <person name="Amaro C."/>
        </authorList>
    </citation>
    <scope>NUCLEOTIDE SEQUENCE</scope>
</reference>
<accession>A0A0E9UKC1</accession>
<dbReference type="EMBL" id="GBXM01042298">
    <property type="protein sequence ID" value="JAH66279.1"/>
    <property type="molecule type" value="Transcribed_RNA"/>
</dbReference>
<name>A0A0E9UKC1_ANGAN</name>
<proteinExistence type="predicted"/>
<keyword evidence="1" id="KW-0472">Membrane</keyword>
<reference evidence="2" key="1">
    <citation type="submission" date="2014-11" db="EMBL/GenBank/DDBJ databases">
        <authorList>
            <person name="Amaro Gonzalez C."/>
        </authorList>
    </citation>
    <scope>NUCLEOTIDE SEQUENCE</scope>
</reference>
<evidence type="ECO:0000256" key="1">
    <source>
        <dbReference type="SAM" id="Phobius"/>
    </source>
</evidence>
<keyword evidence="1" id="KW-1133">Transmembrane helix</keyword>